<dbReference type="Pfam" id="PF00128">
    <property type="entry name" value="Alpha-amylase"/>
    <property type="match status" value="2"/>
</dbReference>
<organism evidence="2 3">
    <name type="scientific">Pedobacter westerhofensis</name>
    <dbReference type="NCBI Taxonomy" id="425512"/>
    <lineage>
        <taxon>Bacteria</taxon>
        <taxon>Pseudomonadati</taxon>
        <taxon>Bacteroidota</taxon>
        <taxon>Sphingobacteriia</taxon>
        <taxon>Sphingobacteriales</taxon>
        <taxon>Sphingobacteriaceae</taxon>
        <taxon>Pedobacter</taxon>
    </lineage>
</organism>
<protein>
    <submittedName>
        <fullName evidence="2">Maltose alpha-D-glucosyltransferase/ alpha-amylase</fullName>
    </submittedName>
</protein>
<dbReference type="InterPro" id="IPR045857">
    <property type="entry name" value="O16G_dom_2"/>
</dbReference>
<dbReference type="Gene3D" id="3.90.400.10">
    <property type="entry name" value="Oligo-1,6-glucosidase, Domain 2"/>
    <property type="match status" value="1"/>
</dbReference>
<dbReference type="InterPro" id="IPR013780">
    <property type="entry name" value="Glyco_hydro_b"/>
</dbReference>
<dbReference type="SUPFAM" id="SSF51011">
    <property type="entry name" value="Glycosyl hydrolase domain"/>
    <property type="match status" value="1"/>
</dbReference>
<dbReference type="SUPFAM" id="SSF51445">
    <property type="entry name" value="(Trans)glycosidases"/>
    <property type="match status" value="1"/>
</dbReference>
<reference evidence="2 3" key="1">
    <citation type="submission" date="2017-05" db="EMBL/GenBank/DDBJ databases">
        <authorList>
            <person name="Varghese N."/>
            <person name="Submissions S."/>
        </authorList>
    </citation>
    <scope>NUCLEOTIDE SEQUENCE [LARGE SCALE GENOMIC DNA]</scope>
    <source>
        <strain evidence="2 3">DSM 19036</strain>
    </source>
</reference>
<dbReference type="OrthoDB" id="9806009at2"/>
<evidence type="ECO:0000313" key="3">
    <source>
        <dbReference type="Proteomes" id="UP000320300"/>
    </source>
</evidence>
<dbReference type="SMART" id="SM00642">
    <property type="entry name" value="Aamy"/>
    <property type="match status" value="1"/>
</dbReference>
<dbReference type="GO" id="GO:0016740">
    <property type="term" value="F:transferase activity"/>
    <property type="evidence" value="ECO:0007669"/>
    <property type="project" value="UniProtKB-KW"/>
</dbReference>
<dbReference type="InterPro" id="IPR017853">
    <property type="entry name" value="GH"/>
</dbReference>
<gene>
    <name evidence="2" type="ORF">SAMN06265348_101201</name>
</gene>
<dbReference type="GO" id="GO:0005975">
    <property type="term" value="P:carbohydrate metabolic process"/>
    <property type="evidence" value="ECO:0007669"/>
    <property type="project" value="InterPro"/>
</dbReference>
<dbReference type="Proteomes" id="UP000320300">
    <property type="component" value="Unassembled WGS sequence"/>
</dbReference>
<dbReference type="PROSITE" id="PS51257">
    <property type="entry name" value="PROKAR_LIPOPROTEIN"/>
    <property type="match status" value="1"/>
</dbReference>
<proteinExistence type="predicted"/>
<dbReference type="Gene3D" id="2.60.40.1180">
    <property type="entry name" value="Golgi alpha-mannosidase II"/>
    <property type="match status" value="1"/>
</dbReference>
<dbReference type="PANTHER" id="PTHR10357:SF219">
    <property type="entry name" value="MALTOSE ALPHA-D-GLUCOSYLTRANSFERASE"/>
    <property type="match status" value="1"/>
</dbReference>
<evidence type="ECO:0000259" key="1">
    <source>
        <dbReference type="SMART" id="SM00642"/>
    </source>
</evidence>
<dbReference type="RefSeq" id="WP_142526317.1">
    <property type="nucleotide sequence ID" value="NZ_CBCSJO010000002.1"/>
</dbReference>
<dbReference type="InterPro" id="IPR006047">
    <property type="entry name" value="GH13_cat_dom"/>
</dbReference>
<accession>A0A521AHB8</accession>
<feature type="domain" description="Glycosyl hydrolase family 13 catalytic" evidence="1">
    <location>
        <begin position="44"/>
        <end position="423"/>
    </location>
</feature>
<dbReference type="PANTHER" id="PTHR10357">
    <property type="entry name" value="ALPHA-AMYLASE FAMILY MEMBER"/>
    <property type="match status" value="1"/>
</dbReference>
<name>A0A521AHB8_9SPHI</name>
<dbReference type="Gene3D" id="3.20.20.80">
    <property type="entry name" value="Glycosidases"/>
    <property type="match status" value="1"/>
</dbReference>
<dbReference type="EMBL" id="FXTN01000001">
    <property type="protein sequence ID" value="SMO34214.1"/>
    <property type="molecule type" value="Genomic_DNA"/>
</dbReference>
<sequence>MGLKLKGYIAVIFILFICGCKQSKDQAASPDAVPEWYTNAFIYNLDVETFKDSNGDGTGDFNGLTQKLGYLDTLGVDVIWLAPFQPTPNGDDGYDETDYYGIDKKLGTDKDFQDFMAAAKKKGIRVIMDLVLNHTSSAHEWFKIARADTASKYHSWYVWSDKKPGDANKGMVFPGVQTETWTYDEATRKYYFHRFYDFEPDLNYENQQVRDMAADVLRFWLKKGVDGFRLDAVPFIIDLPKTGSANPKHLFNILTSLRKTVQAVKPDAVLLGEANVTAEENKDFFGQDGSRIQMMFNFYVNQYLFYSLAKEDPESLKKALEEFRQKPATAQWAFFLRNHDEVDLARLSKSQRSLVFEKFGPESNMQIYDRGIRRRLAPMLADPVLIRMSYSLLFSFPGAPVIRYGEEIGMGDDLTLQERLSVRTPMQWDHSPNSGFSTNRITVRPVISYGNYTYRKVNVADESADKNSLLTFIKELAALRKLHPEIGGGKWKILDAGNSNIMAIQYLLKGRQLIAVHNFSKAPQQFSLSLSDADGTAFKQLIGGSKEIQISKDQKIQLKGYGFQWYSAK</sequence>
<keyword evidence="3" id="KW-1185">Reference proteome</keyword>
<evidence type="ECO:0000313" key="2">
    <source>
        <dbReference type="EMBL" id="SMO34214.1"/>
    </source>
</evidence>
<dbReference type="AlphaFoldDB" id="A0A521AHB8"/>
<keyword evidence="2" id="KW-0808">Transferase</keyword>
<dbReference type="CDD" id="cd11334">
    <property type="entry name" value="AmyAc_TreS"/>
    <property type="match status" value="1"/>
</dbReference>